<sequence length="430" mass="47494">MLSLLSLSAWGADQCVGVTGDARQALERGDAVGAQRLLQAAEASCAGNAAFDQLLGFVLLRNDQAAEASWVLERAVAANPRNGAAWLDLADAGLRLGDTERAQEALQRAVNLNPPPSAQQKIAVLRDALQHMNRRWSFDGYFASEAGWDSNVNSATDLTALSAPGFSPLPIKLDPDSRQEGSSYADVELGGTLAWRADDALTLYLLPKAKSRSFLQRHQFDRAIFGLQGGVGWRLGDSMLIALLQSEDQQLSGQEYLHSEGGVLEWRLPLSNTRQLSLTSQFTSTRYADPKMRNYDSDQLLAGLSLTQLFWQDRLRWMVSAYRGEDDGVNNRAGGSRRMVILSSDLGYKLLPELDAHLALTHESDAYRKIDPGFLRPRNESIWNYSATLAWQCGKQHTLTAGYTYIRDDASIVLYTSHRQIVSLGWRAAF</sequence>
<keyword evidence="1" id="KW-0802">TPR repeat</keyword>
<dbReference type="Gene3D" id="1.25.40.10">
    <property type="entry name" value="Tetratricopeptide repeat domain"/>
    <property type="match status" value="1"/>
</dbReference>
<reference evidence="2 3" key="1">
    <citation type="submission" date="2019-03" db="EMBL/GenBank/DDBJ databases">
        <title>Genomic Encyclopedia of Type Strains, Phase III (KMG-III): the genomes of soil and plant-associated and newly described type strains.</title>
        <authorList>
            <person name="Whitman W."/>
        </authorList>
    </citation>
    <scope>NUCLEOTIDE SEQUENCE [LARGE SCALE GENOMIC DNA]</scope>
    <source>
        <strain evidence="2 3">CECT 8976</strain>
    </source>
</reference>
<keyword evidence="3" id="KW-1185">Reference proteome</keyword>
<accession>A0A4V3DVD9</accession>
<dbReference type="InterPro" id="IPR019734">
    <property type="entry name" value="TPR_rpt"/>
</dbReference>
<dbReference type="InterPro" id="IPR011990">
    <property type="entry name" value="TPR-like_helical_dom_sf"/>
</dbReference>
<dbReference type="AlphaFoldDB" id="A0A4V3DVD9"/>
<evidence type="ECO:0000256" key="1">
    <source>
        <dbReference type="PROSITE-ProRule" id="PRU00339"/>
    </source>
</evidence>
<dbReference type="SUPFAM" id="SSF56935">
    <property type="entry name" value="Porins"/>
    <property type="match status" value="1"/>
</dbReference>
<evidence type="ECO:0000313" key="3">
    <source>
        <dbReference type="Proteomes" id="UP000295611"/>
    </source>
</evidence>
<dbReference type="EMBL" id="SNZP01000004">
    <property type="protein sequence ID" value="TDR80619.1"/>
    <property type="molecule type" value="Genomic_DNA"/>
</dbReference>
<proteinExistence type="predicted"/>
<evidence type="ECO:0000313" key="2">
    <source>
        <dbReference type="EMBL" id="TDR80619.1"/>
    </source>
</evidence>
<dbReference type="Pfam" id="PF14559">
    <property type="entry name" value="TPR_19"/>
    <property type="match status" value="1"/>
</dbReference>
<dbReference type="SUPFAM" id="SSF48452">
    <property type="entry name" value="TPR-like"/>
    <property type="match status" value="1"/>
</dbReference>
<gene>
    <name evidence="2" type="ORF">DFP86_104117</name>
</gene>
<dbReference type="Proteomes" id="UP000295611">
    <property type="component" value="Unassembled WGS sequence"/>
</dbReference>
<feature type="repeat" description="TPR" evidence="1">
    <location>
        <begin position="83"/>
        <end position="116"/>
    </location>
</feature>
<dbReference type="PROSITE" id="PS50005">
    <property type="entry name" value="TPR"/>
    <property type="match status" value="1"/>
</dbReference>
<organism evidence="2 3">
    <name type="scientific">Paludibacterium purpuratum</name>
    <dbReference type="NCBI Taxonomy" id="1144873"/>
    <lineage>
        <taxon>Bacteria</taxon>
        <taxon>Pseudomonadati</taxon>
        <taxon>Pseudomonadota</taxon>
        <taxon>Betaproteobacteria</taxon>
        <taxon>Neisseriales</taxon>
        <taxon>Chromobacteriaceae</taxon>
        <taxon>Paludibacterium</taxon>
    </lineage>
</organism>
<name>A0A4V3DVD9_9NEIS</name>
<protein>
    <submittedName>
        <fullName evidence="2">Tetratricopeptide repeat protein</fullName>
    </submittedName>
</protein>
<comment type="caution">
    <text evidence="2">The sequence shown here is derived from an EMBL/GenBank/DDBJ whole genome shotgun (WGS) entry which is preliminary data.</text>
</comment>